<dbReference type="InterPro" id="IPR033788">
    <property type="entry name" value="VbhA-like"/>
</dbReference>
<gene>
    <name evidence="1" type="ORF">GCM10023175_08120</name>
</gene>
<dbReference type="CDD" id="cd11586">
    <property type="entry name" value="VbhA_like"/>
    <property type="match status" value="1"/>
</dbReference>
<name>A0ABP8RHP5_9PSEU</name>
<comment type="caution">
    <text evidence="1">The sequence shown here is derived from an EMBL/GenBank/DDBJ whole genome shotgun (WGS) entry which is preliminary data.</text>
</comment>
<proteinExistence type="predicted"/>
<organism evidence="1 2">
    <name type="scientific">Pseudonocardia xishanensis</name>
    <dbReference type="NCBI Taxonomy" id="630995"/>
    <lineage>
        <taxon>Bacteria</taxon>
        <taxon>Bacillati</taxon>
        <taxon>Actinomycetota</taxon>
        <taxon>Actinomycetes</taxon>
        <taxon>Pseudonocardiales</taxon>
        <taxon>Pseudonocardiaceae</taxon>
        <taxon>Pseudonocardia</taxon>
    </lineage>
</organism>
<accession>A0ABP8RHP5</accession>
<dbReference type="EMBL" id="BAABGT010000012">
    <property type="protein sequence ID" value="GAA4538312.1"/>
    <property type="molecule type" value="Genomic_DNA"/>
</dbReference>
<reference evidence="2" key="1">
    <citation type="journal article" date="2019" name="Int. J. Syst. Evol. Microbiol.">
        <title>The Global Catalogue of Microorganisms (GCM) 10K type strain sequencing project: providing services to taxonomists for standard genome sequencing and annotation.</title>
        <authorList>
            <consortium name="The Broad Institute Genomics Platform"/>
            <consortium name="The Broad Institute Genome Sequencing Center for Infectious Disease"/>
            <person name="Wu L."/>
            <person name="Ma J."/>
        </authorList>
    </citation>
    <scope>NUCLEOTIDE SEQUENCE [LARGE SCALE GENOMIC DNA]</scope>
    <source>
        <strain evidence="2">JCM 17906</strain>
    </source>
</reference>
<dbReference type="InterPro" id="IPR043038">
    <property type="entry name" value="VbhA_sf"/>
</dbReference>
<dbReference type="Proteomes" id="UP001501598">
    <property type="component" value="Unassembled WGS sequence"/>
</dbReference>
<sequence>MGYPPLVPLTEKPLAPPTCAEAVAIVLGSVRAEGVEPSEFGHSVLSALAREEIDADEACARLRAHYRR</sequence>
<dbReference type="Gene3D" id="1.10.8.1050">
    <property type="entry name" value="Antitoxin VbhA-like"/>
    <property type="match status" value="1"/>
</dbReference>
<evidence type="ECO:0008006" key="3">
    <source>
        <dbReference type="Google" id="ProtNLM"/>
    </source>
</evidence>
<protein>
    <recommendedName>
        <fullName evidence="3">Antitoxin VbhA domain-containing protein</fullName>
    </recommendedName>
</protein>
<keyword evidence="2" id="KW-1185">Reference proteome</keyword>
<evidence type="ECO:0000313" key="1">
    <source>
        <dbReference type="EMBL" id="GAA4538312.1"/>
    </source>
</evidence>
<evidence type="ECO:0000313" key="2">
    <source>
        <dbReference type="Proteomes" id="UP001501598"/>
    </source>
</evidence>